<sequence length="183" mass="20381">MKAKKATSFINQCFLTKYKICSNKATRKTKEDDSARPRMLPCHVPDELVKHDLHEIPTTGAVGGSPSGLVWRRGAPPDGSRRNTIHRGRVSTKAKKPLKGSRERAPHSLAGFLASRPLRGLRSSLTSGKGMCGGLRWQEIYPQRFRQDFTPRSGEPRPGEGARRQQSGRATLVSMRSKLQHRS</sequence>
<proteinExistence type="predicted"/>
<dbReference type="AlphaFoldDB" id="A0AAD3T548"/>
<name>A0AAD3T548_NEPGR</name>
<feature type="region of interest" description="Disordered" evidence="1">
    <location>
        <begin position="145"/>
        <end position="183"/>
    </location>
</feature>
<evidence type="ECO:0000256" key="1">
    <source>
        <dbReference type="SAM" id="MobiDB-lite"/>
    </source>
</evidence>
<organism evidence="2 3">
    <name type="scientific">Nepenthes gracilis</name>
    <name type="common">Slender pitcher plant</name>
    <dbReference type="NCBI Taxonomy" id="150966"/>
    <lineage>
        <taxon>Eukaryota</taxon>
        <taxon>Viridiplantae</taxon>
        <taxon>Streptophyta</taxon>
        <taxon>Embryophyta</taxon>
        <taxon>Tracheophyta</taxon>
        <taxon>Spermatophyta</taxon>
        <taxon>Magnoliopsida</taxon>
        <taxon>eudicotyledons</taxon>
        <taxon>Gunneridae</taxon>
        <taxon>Pentapetalae</taxon>
        <taxon>Caryophyllales</taxon>
        <taxon>Nepenthaceae</taxon>
        <taxon>Nepenthes</taxon>
    </lineage>
</organism>
<keyword evidence="3" id="KW-1185">Reference proteome</keyword>
<evidence type="ECO:0000313" key="2">
    <source>
        <dbReference type="EMBL" id="GMH23215.1"/>
    </source>
</evidence>
<gene>
    <name evidence="2" type="ORF">Nepgr_025058</name>
</gene>
<reference evidence="2" key="1">
    <citation type="submission" date="2023-05" db="EMBL/GenBank/DDBJ databases">
        <title>Nepenthes gracilis genome sequencing.</title>
        <authorList>
            <person name="Fukushima K."/>
        </authorList>
    </citation>
    <scope>NUCLEOTIDE SEQUENCE</scope>
    <source>
        <strain evidence="2">SING2019-196</strain>
    </source>
</reference>
<accession>A0AAD3T548</accession>
<evidence type="ECO:0000313" key="3">
    <source>
        <dbReference type="Proteomes" id="UP001279734"/>
    </source>
</evidence>
<feature type="region of interest" description="Disordered" evidence="1">
    <location>
        <begin position="58"/>
        <end position="88"/>
    </location>
</feature>
<dbReference type="EMBL" id="BSYO01000026">
    <property type="protein sequence ID" value="GMH23215.1"/>
    <property type="molecule type" value="Genomic_DNA"/>
</dbReference>
<dbReference type="Proteomes" id="UP001279734">
    <property type="component" value="Unassembled WGS sequence"/>
</dbReference>
<protein>
    <submittedName>
        <fullName evidence="2">Uncharacterized protein</fullName>
    </submittedName>
</protein>
<feature type="compositionally biased region" description="Basic and acidic residues" evidence="1">
    <location>
        <begin position="145"/>
        <end position="163"/>
    </location>
</feature>
<comment type="caution">
    <text evidence="2">The sequence shown here is derived from an EMBL/GenBank/DDBJ whole genome shotgun (WGS) entry which is preliminary data.</text>
</comment>